<feature type="signal peptide" evidence="1">
    <location>
        <begin position="1"/>
        <end position="22"/>
    </location>
</feature>
<keyword evidence="1" id="KW-0732">Signal</keyword>
<protein>
    <submittedName>
        <fullName evidence="2">Uncharacterized protein</fullName>
    </submittedName>
</protein>
<accession>A0AAN9A7K2</accession>
<keyword evidence="3" id="KW-1185">Reference proteome</keyword>
<reference evidence="2 3" key="1">
    <citation type="submission" date="2023-11" db="EMBL/GenBank/DDBJ databases">
        <title>Halocaridina rubra genome assembly.</title>
        <authorList>
            <person name="Smith C."/>
        </authorList>
    </citation>
    <scope>NUCLEOTIDE SEQUENCE [LARGE SCALE GENOMIC DNA]</scope>
    <source>
        <strain evidence="2">EP-1</strain>
        <tissue evidence="2">Whole</tissue>
    </source>
</reference>
<proteinExistence type="predicted"/>
<name>A0AAN9A7K2_HALRR</name>
<evidence type="ECO:0000256" key="1">
    <source>
        <dbReference type="SAM" id="SignalP"/>
    </source>
</evidence>
<evidence type="ECO:0000313" key="3">
    <source>
        <dbReference type="Proteomes" id="UP001381693"/>
    </source>
</evidence>
<dbReference type="Proteomes" id="UP001381693">
    <property type="component" value="Unassembled WGS sequence"/>
</dbReference>
<organism evidence="2 3">
    <name type="scientific">Halocaridina rubra</name>
    <name type="common">Hawaiian red shrimp</name>
    <dbReference type="NCBI Taxonomy" id="373956"/>
    <lineage>
        <taxon>Eukaryota</taxon>
        <taxon>Metazoa</taxon>
        <taxon>Ecdysozoa</taxon>
        <taxon>Arthropoda</taxon>
        <taxon>Crustacea</taxon>
        <taxon>Multicrustacea</taxon>
        <taxon>Malacostraca</taxon>
        <taxon>Eumalacostraca</taxon>
        <taxon>Eucarida</taxon>
        <taxon>Decapoda</taxon>
        <taxon>Pleocyemata</taxon>
        <taxon>Caridea</taxon>
        <taxon>Atyoidea</taxon>
        <taxon>Atyidae</taxon>
        <taxon>Halocaridina</taxon>
    </lineage>
</organism>
<comment type="caution">
    <text evidence="2">The sequence shown here is derived from an EMBL/GenBank/DDBJ whole genome shotgun (WGS) entry which is preliminary data.</text>
</comment>
<dbReference type="AlphaFoldDB" id="A0AAN9A7K2"/>
<evidence type="ECO:0000313" key="2">
    <source>
        <dbReference type="EMBL" id="KAK7077124.1"/>
    </source>
</evidence>
<gene>
    <name evidence="2" type="ORF">SK128_023444</name>
</gene>
<feature type="chain" id="PRO_5042826287" evidence="1">
    <location>
        <begin position="23"/>
        <end position="60"/>
    </location>
</feature>
<sequence>MARHSFLFLARSLASLTSILLSFKALLTPSIHPNLGLPLAFLPSTFSATSTYVSRTHNSF</sequence>
<dbReference type="EMBL" id="JAXCGZ010009468">
    <property type="protein sequence ID" value="KAK7077124.1"/>
    <property type="molecule type" value="Genomic_DNA"/>
</dbReference>